<protein>
    <recommendedName>
        <fullName evidence="3">BZIP domain-containing protein</fullName>
    </recommendedName>
</protein>
<accession>A0A8T9CC20</accession>
<dbReference type="InterPro" id="IPR021833">
    <property type="entry name" value="DUF3425"/>
</dbReference>
<dbReference type="OrthoDB" id="2245989at2759"/>
<evidence type="ECO:0008006" key="3">
    <source>
        <dbReference type="Google" id="ProtNLM"/>
    </source>
</evidence>
<keyword evidence="2" id="KW-1185">Reference proteome</keyword>
<evidence type="ECO:0000313" key="2">
    <source>
        <dbReference type="Proteomes" id="UP000469558"/>
    </source>
</evidence>
<gene>
    <name evidence="1" type="ORF">LSUE1_G001754</name>
</gene>
<dbReference type="PANTHER" id="PTHR38116">
    <property type="entry name" value="CHROMOSOME 7, WHOLE GENOME SHOTGUN SEQUENCE"/>
    <property type="match status" value="1"/>
</dbReference>
<organism evidence="1 2">
    <name type="scientific">Lachnellula suecica</name>
    <dbReference type="NCBI Taxonomy" id="602035"/>
    <lineage>
        <taxon>Eukaryota</taxon>
        <taxon>Fungi</taxon>
        <taxon>Dikarya</taxon>
        <taxon>Ascomycota</taxon>
        <taxon>Pezizomycotina</taxon>
        <taxon>Leotiomycetes</taxon>
        <taxon>Helotiales</taxon>
        <taxon>Lachnaceae</taxon>
        <taxon>Lachnellula</taxon>
    </lineage>
</organism>
<evidence type="ECO:0000313" key="1">
    <source>
        <dbReference type="EMBL" id="TVY83325.1"/>
    </source>
</evidence>
<dbReference type="Proteomes" id="UP000469558">
    <property type="component" value="Unassembled WGS sequence"/>
</dbReference>
<dbReference type="Pfam" id="PF11905">
    <property type="entry name" value="DUF3425"/>
    <property type="match status" value="1"/>
</dbReference>
<comment type="caution">
    <text evidence="1">The sequence shown here is derived from an EMBL/GenBank/DDBJ whole genome shotgun (WGS) entry which is preliminary data.</text>
</comment>
<dbReference type="AlphaFoldDB" id="A0A8T9CC20"/>
<proteinExistence type="predicted"/>
<sequence>MTGMGIQLVPKKQLLEAVDENDDWTGLSDPAARRKRQNRLHQRAWRRRKALQAIPTVFPKHLPQLVDQASINQRSEAENCSHLDLRAGSKESAFPRLSQSDVPSLQPQVIDTNARYKQIQAASKLIPPCLPYLDVASFTFTFDGNSRRFAFPLSADQRLITLSQYNVLRATLTNMKIMSLLHTLPAECGAALSIATLPAPKNIPLSLQPTLLQQTVPHEAWIDCIPLGAMRDNLILNLGRFDEDDLCCDMTGGLYEGFDDVQLRGMLVWSDPWCADGWEVTEGFARKWGFLLKGCEALIEATNKYRVSRNEDRLIVEV</sequence>
<dbReference type="EMBL" id="QGMK01000203">
    <property type="protein sequence ID" value="TVY83325.1"/>
    <property type="molecule type" value="Genomic_DNA"/>
</dbReference>
<name>A0A8T9CC20_9HELO</name>
<dbReference type="PANTHER" id="PTHR38116:SF1">
    <property type="entry name" value="BZIP DOMAIN-CONTAINING PROTEIN"/>
    <property type="match status" value="1"/>
</dbReference>
<reference evidence="1 2" key="1">
    <citation type="submission" date="2018-05" db="EMBL/GenBank/DDBJ databases">
        <title>Genome sequencing and assembly of the regulated plant pathogen Lachnellula willkommii and related sister species for the development of diagnostic species identification markers.</title>
        <authorList>
            <person name="Giroux E."/>
            <person name="Bilodeau G."/>
        </authorList>
    </citation>
    <scope>NUCLEOTIDE SEQUENCE [LARGE SCALE GENOMIC DNA]</scope>
    <source>
        <strain evidence="1 2">CBS 268.59</strain>
    </source>
</reference>